<comment type="subcellular location">
    <subcellularLocation>
        <location evidence="1">Cell membrane</location>
        <topology evidence="1">Multi-pass membrane protein</topology>
    </subcellularLocation>
</comment>
<organism evidence="14 15">
    <name type="scientific">Endocarpon pusillum</name>
    <dbReference type="NCBI Taxonomy" id="364733"/>
    <lineage>
        <taxon>Eukaryota</taxon>
        <taxon>Fungi</taxon>
        <taxon>Dikarya</taxon>
        <taxon>Ascomycota</taxon>
        <taxon>Pezizomycotina</taxon>
        <taxon>Eurotiomycetes</taxon>
        <taxon>Chaetothyriomycetidae</taxon>
        <taxon>Verrucariales</taxon>
        <taxon>Verrucariaceae</taxon>
        <taxon>Endocarpon</taxon>
    </lineage>
</organism>
<evidence type="ECO:0000256" key="11">
    <source>
        <dbReference type="SAM" id="Phobius"/>
    </source>
</evidence>
<dbReference type="SUPFAM" id="SSF52540">
    <property type="entry name" value="P-loop containing nucleoside triphosphate hydrolases"/>
    <property type="match status" value="2"/>
</dbReference>
<dbReference type="CDD" id="cd03250">
    <property type="entry name" value="ABCC_MRP_domain1"/>
    <property type="match status" value="1"/>
</dbReference>
<evidence type="ECO:0000256" key="10">
    <source>
        <dbReference type="ARBA" id="ARBA00023180"/>
    </source>
</evidence>
<evidence type="ECO:0000259" key="12">
    <source>
        <dbReference type="PROSITE" id="PS50893"/>
    </source>
</evidence>
<feature type="domain" description="ABC transporter" evidence="12">
    <location>
        <begin position="464"/>
        <end position="691"/>
    </location>
</feature>
<dbReference type="PROSITE" id="PS50893">
    <property type="entry name" value="ABC_TRANSPORTER_2"/>
    <property type="match status" value="2"/>
</dbReference>
<dbReference type="GO" id="GO:0140359">
    <property type="term" value="F:ABC-type transporter activity"/>
    <property type="evidence" value="ECO:0007669"/>
    <property type="project" value="InterPro"/>
</dbReference>
<evidence type="ECO:0000256" key="3">
    <source>
        <dbReference type="ARBA" id="ARBA00022448"/>
    </source>
</evidence>
<feature type="transmembrane region" description="Helical" evidence="11">
    <location>
        <begin position="889"/>
        <end position="910"/>
    </location>
</feature>
<dbReference type="InterPro" id="IPR044746">
    <property type="entry name" value="ABCC_6TM_D1"/>
</dbReference>
<dbReference type="Gene3D" id="3.40.50.300">
    <property type="entry name" value="P-loop containing nucleotide triphosphate hydrolases"/>
    <property type="match status" value="2"/>
</dbReference>
<feature type="transmembrane region" description="Helical" evidence="11">
    <location>
        <begin position="1003"/>
        <end position="1024"/>
    </location>
</feature>
<evidence type="ECO:0000256" key="8">
    <source>
        <dbReference type="ARBA" id="ARBA00022989"/>
    </source>
</evidence>
<comment type="similarity">
    <text evidence="2">Belongs to the ABC transporter superfamily. ABCC family. Conjugate transporter (TC 3.A.1.208) subfamily.</text>
</comment>
<dbReference type="InterPro" id="IPR044726">
    <property type="entry name" value="ABCC_6TM_D2"/>
</dbReference>
<keyword evidence="7" id="KW-0067">ATP-binding</keyword>
<comment type="caution">
    <text evidence="14">The sequence shown here is derived from an EMBL/GenBank/DDBJ whole genome shotgun (WGS) entry which is preliminary data.</text>
</comment>
<evidence type="ECO:0008006" key="16">
    <source>
        <dbReference type="Google" id="ProtNLM"/>
    </source>
</evidence>
<dbReference type="EMBL" id="JAACFV010000164">
    <property type="protein sequence ID" value="KAF7503732.1"/>
    <property type="molecule type" value="Genomic_DNA"/>
</dbReference>
<dbReference type="CDD" id="cd18579">
    <property type="entry name" value="ABC_6TM_ABCC_D1"/>
    <property type="match status" value="1"/>
</dbReference>
<dbReference type="PANTHER" id="PTHR24223:SF269">
    <property type="entry name" value="ABC MULTIDRUG TRANSPORTER (EUROFUNG)-RELATED"/>
    <property type="match status" value="1"/>
</dbReference>
<dbReference type="InterPro" id="IPR011527">
    <property type="entry name" value="ABC1_TM_dom"/>
</dbReference>
<dbReference type="PANTHER" id="PTHR24223">
    <property type="entry name" value="ATP-BINDING CASSETTE SUB-FAMILY C"/>
    <property type="match status" value="1"/>
</dbReference>
<evidence type="ECO:0000259" key="13">
    <source>
        <dbReference type="PROSITE" id="PS50929"/>
    </source>
</evidence>
<dbReference type="InterPro" id="IPR036640">
    <property type="entry name" value="ABC1_TM_sf"/>
</dbReference>
<evidence type="ECO:0000313" key="14">
    <source>
        <dbReference type="EMBL" id="KAF7503732.1"/>
    </source>
</evidence>
<keyword evidence="4" id="KW-1003">Cell membrane</keyword>
<evidence type="ECO:0000256" key="9">
    <source>
        <dbReference type="ARBA" id="ARBA00023136"/>
    </source>
</evidence>
<dbReference type="GO" id="GO:0016887">
    <property type="term" value="F:ATP hydrolysis activity"/>
    <property type="evidence" value="ECO:0007669"/>
    <property type="project" value="InterPro"/>
</dbReference>
<dbReference type="Proteomes" id="UP000606974">
    <property type="component" value="Unassembled WGS sequence"/>
</dbReference>
<dbReference type="GO" id="GO:0005886">
    <property type="term" value="C:plasma membrane"/>
    <property type="evidence" value="ECO:0007669"/>
    <property type="project" value="UniProtKB-SubCell"/>
</dbReference>
<evidence type="ECO:0000256" key="2">
    <source>
        <dbReference type="ARBA" id="ARBA00009726"/>
    </source>
</evidence>
<dbReference type="InterPro" id="IPR050173">
    <property type="entry name" value="ABC_transporter_C-like"/>
</dbReference>
<dbReference type="PROSITE" id="PS00211">
    <property type="entry name" value="ABC_TRANSPORTER_1"/>
    <property type="match status" value="2"/>
</dbReference>
<sequence length="1320" mass="147000">MAAVTVKFVVLLLEAVEKRWILKPRYNNYPPEAIIGIFNKSFFWWLNPLFRRGFSHLLYIEDLFTLDKHLAAEYVHERLQRTWDKVKKKKPNSLLGTVFITFKWPLLKVIFPRACLIGLTYSQPFLVYRAIRLTQEPVTDKTTNIGHGMIGAYILVYVGIGISMGQYQHLTYRAITMVRGGVISMLYQKATDLSLKDVDPAASLTLMSADIERIVQGWQSMNEIWANSIEVAVAIFVLERQLGVSCVIPIAVSVFSMIGSIVAMKFVASRQAMWLEAIEKRISATSAMLAAMKGIKMSGLKQTLFDNLQHLRVEELRISKKFRKLLIWNMAFAYVTQIFAPIITFALFSIVAKNRGGNTTLDTARVFTSLSLFALLANPLASVVMALVAFAGSVGCFTRIQEFLEKEARIDTRKQPLDLLADENSESSNPQSIAEKAITGSLTSKHLSLSSKEVSASFLVGNAITVQDGCFGWDPKRDPLLKHITVNVPRQKFTILVGPVGCGKSTLLKAILGEVPTMEGTIRVSSRKVAYCDQTPWHMNQTIQQCITAVSPFDETWYTTVIRSCALEEDLKQIPHGDQTVIGSKGIALSGGQSQRIALARAIYAQKEIVILDDALSGLDPSTENHIFLNLLGKDGLLRRLQSTVLIASSSAKRIPYADHIISLDAKGTIAEQGQFNDLNNTGGYISTFTLPKPDWNYKPEQESTDSSQKYAQLPPNTGLQATNLEAEANRRTGDLSIYLYYIRSIGWWPTIIFFMAITAFIFCLTFPNVWVNWWATANAEDPNSRLGYWLGIYTIIGVLALATLVSGCWQMIITMVPKSGESFHYTLLNTVLSAPISFFSQTDSGVIINRFSQDLQLIDMELPIAALNTFATFVLVIAQMVLVGVASVYAAISFPIVLAALYVIQKYYLRSSRQLRFMDIEAKAPLYSQFTEVLAGLATVRAFGWQSDLERKNRELLDRSQRPFYLLYAVQRWLTLVLDLMVAAIAVLLIVLVVKLRGTLSAGYVGIALLNVILFSQSIKLLVNFWTLLETHIGAIARIKIFQEESVPEDLSSENSMAPPNWPSKGAIEYSQVSAAYKPTKLVLKEVSLSIHAGEKIGICGRTGSGKSSFILTLFRMIEMTGGCITIDGVDISTIPRQEIRSRIIGVSQDAFLLKGSVRLNADPYKTHTDEAILSALDSVQLLTIVEGKGGLDVDVEELFLSHGQKQLFCLARALLRSSTILVLDEATSNVDGKTDEIMQRVIREKFSAHTIIAVAHKLDTILDFDKVAMLHGGRLIEFDDPYALLNQDSVFSKLYNTTMVEQNTEDALLEDDMWNSER</sequence>
<feature type="domain" description="ABC transmembrane type-1" evidence="13">
    <location>
        <begin position="114"/>
        <end position="392"/>
    </location>
</feature>
<dbReference type="PROSITE" id="PS50929">
    <property type="entry name" value="ABC_TM1F"/>
    <property type="match status" value="2"/>
</dbReference>
<keyword evidence="9 11" id="KW-0472">Membrane</keyword>
<dbReference type="Pfam" id="PF00664">
    <property type="entry name" value="ABC_membrane"/>
    <property type="match status" value="2"/>
</dbReference>
<dbReference type="Pfam" id="PF00005">
    <property type="entry name" value="ABC_tran"/>
    <property type="match status" value="2"/>
</dbReference>
<dbReference type="SMART" id="SM00382">
    <property type="entry name" value="AAA"/>
    <property type="match status" value="2"/>
</dbReference>
<gene>
    <name evidence="14" type="ORF">GJ744_003315</name>
</gene>
<feature type="domain" description="ABC transmembrane type-1" evidence="13">
    <location>
        <begin position="752"/>
        <end position="1032"/>
    </location>
</feature>
<proteinExistence type="inferred from homology"/>
<keyword evidence="15" id="KW-1185">Reference proteome</keyword>
<evidence type="ECO:0000256" key="4">
    <source>
        <dbReference type="ARBA" id="ARBA00022475"/>
    </source>
</evidence>
<protein>
    <recommendedName>
        <fullName evidence="16">ABC multidrug transporter</fullName>
    </recommendedName>
</protein>
<dbReference type="InterPro" id="IPR017871">
    <property type="entry name" value="ABC_transporter-like_CS"/>
</dbReference>
<reference evidence="14" key="1">
    <citation type="submission" date="2020-02" db="EMBL/GenBank/DDBJ databases">
        <authorList>
            <person name="Palmer J.M."/>
        </authorList>
    </citation>
    <scope>NUCLEOTIDE SEQUENCE</scope>
    <source>
        <strain evidence="14">EPUS1.4</strain>
        <tissue evidence="14">Thallus</tissue>
    </source>
</reference>
<dbReference type="InterPro" id="IPR027417">
    <property type="entry name" value="P-loop_NTPase"/>
</dbReference>
<evidence type="ECO:0000313" key="15">
    <source>
        <dbReference type="Proteomes" id="UP000606974"/>
    </source>
</evidence>
<dbReference type="FunFam" id="1.20.1560.10:FF:000066">
    <property type="entry name" value="ABC multidrug transporter (Eurofung)"/>
    <property type="match status" value="1"/>
</dbReference>
<keyword evidence="6" id="KW-0547">Nucleotide-binding</keyword>
<feature type="transmembrane region" description="Helical" evidence="11">
    <location>
        <begin position="788"/>
        <end position="810"/>
    </location>
</feature>
<feature type="transmembrane region" description="Helical" evidence="11">
    <location>
        <begin position="247"/>
        <end position="268"/>
    </location>
</feature>
<keyword evidence="3" id="KW-0813">Transport</keyword>
<feature type="transmembrane region" description="Helical" evidence="11">
    <location>
        <begin position="326"/>
        <end position="352"/>
    </location>
</feature>
<feature type="transmembrane region" description="Helical" evidence="11">
    <location>
        <begin position="974"/>
        <end position="997"/>
    </location>
</feature>
<accession>A0A8H7A9T3</accession>
<evidence type="ECO:0000256" key="6">
    <source>
        <dbReference type="ARBA" id="ARBA00022741"/>
    </source>
</evidence>
<dbReference type="SUPFAM" id="SSF90123">
    <property type="entry name" value="ABC transporter transmembrane region"/>
    <property type="match status" value="2"/>
</dbReference>
<feature type="transmembrane region" description="Helical" evidence="11">
    <location>
        <begin position="372"/>
        <end position="397"/>
    </location>
</feature>
<feature type="domain" description="ABC transporter" evidence="12">
    <location>
        <begin position="1069"/>
        <end position="1299"/>
    </location>
</feature>
<feature type="transmembrane region" description="Helical" evidence="11">
    <location>
        <begin position="746"/>
        <end position="768"/>
    </location>
</feature>
<name>A0A8H7A9T3_9EURO</name>
<keyword evidence="5 11" id="KW-0812">Transmembrane</keyword>
<dbReference type="CDD" id="cd18580">
    <property type="entry name" value="ABC_6TM_ABCC_D2"/>
    <property type="match status" value="1"/>
</dbReference>
<keyword evidence="8 11" id="KW-1133">Transmembrane helix</keyword>
<dbReference type="OrthoDB" id="6500128at2759"/>
<dbReference type="FunFam" id="3.40.50.300:FF:000838">
    <property type="entry name" value="ABC multidrug transporter (Eurofung)"/>
    <property type="match status" value="1"/>
</dbReference>
<dbReference type="InterPro" id="IPR003593">
    <property type="entry name" value="AAA+_ATPase"/>
</dbReference>
<dbReference type="FunFam" id="1.20.1560.10:FF:000055">
    <property type="entry name" value="ABC multidrug transporter (Eurofung)"/>
    <property type="match status" value="1"/>
</dbReference>
<dbReference type="FunFam" id="3.40.50.300:FF:001854">
    <property type="entry name" value="ABC multidrug transporter (Eurofung)"/>
    <property type="match status" value="1"/>
</dbReference>
<dbReference type="GO" id="GO:0005524">
    <property type="term" value="F:ATP binding"/>
    <property type="evidence" value="ECO:0007669"/>
    <property type="project" value="UniProtKB-KW"/>
</dbReference>
<keyword evidence="10" id="KW-0325">Glycoprotein</keyword>
<dbReference type="CDD" id="cd03244">
    <property type="entry name" value="ABCC_MRP_domain2"/>
    <property type="match status" value="1"/>
</dbReference>
<evidence type="ECO:0000256" key="5">
    <source>
        <dbReference type="ARBA" id="ARBA00022692"/>
    </source>
</evidence>
<dbReference type="Gene3D" id="1.20.1560.10">
    <property type="entry name" value="ABC transporter type 1, transmembrane domain"/>
    <property type="match status" value="2"/>
</dbReference>
<dbReference type="InterPro" id="IPR003439">
    <property type="entry name" value="ABC_transporter-like_ATP-bd"/>
</dbReference>
<evidence type="ECO:0000256" key="7">
    <source>
        <dbReference type="ARBA" id="ARBA00022840"/>
    </source>
</evidence>
<evidence type="ECO:0000256" key="1">
    <source>
        <dbReference type="ARBA" id="ARBA00004651"/>
    </source>
</evidence>